<gene>
    <name evidence="3" type="ORF">OJF2_68670</name>
</gene>
<feature type="transmembrane region" description="Helical" evidence="2">
    <location>
        <begin position="153"/>
        <end position="174"/>
    </location>
</feature>
<feature type="region of interest" description="Disordered" evidence="1">
    <location>
        <begin position="1"/>
        <end position="33"/>
    </location>
</feature>
<feature type="transmembrane region" description="Helical" evidence="2">
    <location>
        <begin position="207"/>
        <end position="228"/>
    </location>
</feature>
<name>A0A5B9WDF4_9BACT</name>
<feature type="transmembrane region" description="Helical" evidence="2">
    <location>
        <begin position="275"/>
        <end position="293"/>
    </location>
</feature>
<keyword evidence="4" id="KW-1185">Reference proteome</keyword>
<accession>A0A5B9WDF4</accession>
<feature type="compositionally biased region" description="Low complexity" evidence="1">
    <location>
        <begin position="7"/>
        <end position="33"/>
    </location>
</feature>
<dbReference type="AlphaFoldDB" id="A0A5B9WDF4"/>
<feature type="transmembrane region" description="Helical" evidence="2">
    <location>
        <begin position="180"/>
        <end position="200"/>
    </location>
</feature>
<keyword evidence="2" id="KW-0812">Transmembrane</keyword>
<sequence>MTPPDAPAATADPAPMPDATVTDPDAVSAPPRRGPAAAVRKYARILRVSLVERMTYRADFLIGTVLRFLPLITTILLWRAIYEGAGRDNLAGYKYREMIAYLLLTNISRMFSSMPGLAAGIAREVREGTLKRYLIQPVDMIGYLLSYRVAHKLAYITMSFLPYGLLFYICRGYFDGFPGPATMLAYLASLVLAFLVGFYFEAAVGMVGFWFLEVTSLLYIVMTLNFFISGHMLPLDLLPQPWAGILKALPFQYMAYFPAVVFLRKVTGWELASHLLLELAWAVGFMLLCRALYRMGLRRYSAYGG</sequence>
<evidence type="ECO:0000256" key="1">
    <source>
        <dbReference type="SAM" id="MobiDB-lite"/>
    </source>
</evidence>
<evidence type="ECO:0000313" key="3">
    <source>
        <dbReference type="EMBL" id="QEH38269.1"/>
    </source>
</evidence>
<evidence type="ECO:0008006" key="5">
    <source>
        <dbReference type="Google" id="ProtNLM"/>
    </source>
</evidence>
<organism evidence="3 4">
    <name type="scientific">Aquisphaera giovannonii</name>
    <dbReference type="NCBI Taxonomy" id="406548"/>
    <lineage>
        <taxon>Bacteria</taxon>
        <taxon>Pseudomonadati</taxon>
        <taxon>Planctomycetota</taxon>
        <taxon>Planctomycetia</taxon>
        <taxon>Isosphaerales</taxon>
        <taxon>Isosphaeraceae</taxon>
        <taxon>Aquisphaera</taxon>
    </lineage>
</organism>
<keyword evidence="2" id="KW-0472">Membrane</keyword>
<dbReference type="PANTHER" id="PTHR36832:SF1">
    <property type="entry name" value="SLR1174 PROTEIN"/>
    <property type="match status" value="1"/>
</dbReference>
<dbReference type="Pfam" id="PF06182">
    <property type="entry name" value="ABC2_membrane_6"/>
    <property type="match status" value="1"/>
</dbReference>
<dbReference type="PANTHER" id="PTHR36832">
    <property type="entry name" value="SLR1174 PROTEIN-RELATED"/>
    <property type="match status" value="1"/>
</dbReference>
<proteinExistence type="predicted"/>
<dbReference type="RefSeq" id="WP_246196284.1">
    <property type="nucleotide sequence ID" value="NZ_CP042997.1"/>
</dbReference>
<feature type="transmembrane region" description="Helical" evidence="2">
    <location>
        <begin position="60"/>
        <end position="78"/>
    </location>
</feature>
<evidence type="ECO:0000256" key="2">
    <source>
        <dbReference type="SAM" id="Phobius"/>
    </source>
</evidence>
<keyword evidence="2" id="KW-1133">Transmembrane helix</keyword>
<dbReference type="InterPro" id="IPR010390">
    <property type="entry name" value="ABC-2_transporter-like"/>
</dbReference>
<dbReference type="EMBL" id="CP042997">
    <property type="protein sequence ID" value="QEH38269.1"/>
    <property type="molecule type" value="Genomic_DNA"/>
</dbReference>
<evidence type="ECO:0000313" key="4">
    <source>
        <dbReference type="Proteomes" id="UP000324233"/>
    </source>
</evidence>
<dbReference type="Proteomes" id="UP000324233">
    <property type="component" value="Chromosome"/>
</dbReference>
<reference evidence="3 4" key="1">
    <citation type="submission" date="2019-08" db="EMBL/GenBank/DDBJ databases">
        <title>Deep-cultivation of Planctomycetes and their phenomic and genomic characterization uncovers novel biology.</title>
        <authorList>
            <person name="Wiegand S."/>
            <person name="Jogler M."/>
            <person name="Boedeker C."/>
            <person name="Pinto D."/>
            <person name="Vollmers J."/>
            <person name="Rivas-Marin E."/>
            <person name="Kohn T."/>
            <person name="Peeters S.H."/>
            <person name="Heuer A."/>
            <person name="Rast P."/>
            <person name="Oberbeckmann S."/>
            <person name="Bunk B."/>
            <person name="Jeske O."/>
            <person name="Meyerdierks A."/>
            <person name="Storesund J.E."/>
            <person name="Kallscheuer N."/>
            <person name="Luecker S."/>
            <person name="Lage O.M."/>
            <person name="Pohl T."/>
            <person name="Merkel B.J."/>
            <person name="Hornburger P."/>
            <person name="Mueller R.-W."/>
            <person name="Bruemmer F."/>
            <person name="Labrenz M."/>
            <person name="Spormann A.M."/>
            <person name="Op den Camp H."/>
            <person name="Overmann J."/>
            <person name="Amann R."/>
            <person name="Jetten M.S.M."/>
            <person name="Mascher T."/>
            <person name="Medema M.H."/>
            <person name="Devos D.P."/>
            <person name="Kaster A.-K."/>
            <person name="Ovreas L."/>
            <person name="Rohde M."/>
            <person name="Galperin M.Y."/>
            <person name="Jogler C."/>
        </authorList>
    </citation>
    <scope>NUCLEOTIDE SEQUENCE [LARGE SCALE GENOMIC DNA]</scope>
    <source>
        <strain evidence="3 4">OJF2</strain>
    </source>
</reference>
<protein>
    <recommendedName>
        <fullName evidence="5">ABC-2 type transporter</fullName>
    </recommendedName>
</protein>
<dbReference type="KEGG" id="agv:OJF2_68670"/>